<evidence type="ECO:0000313" key="2">
    <source>
        <dbReference type="Proteomes" id="UP000789738"/>
    </source>
</evidence>
<accession>A0AA86JXC4</accession>
<dbReference type="AlphaFoldDB" id="A0AA86JXC4"/>
<dbReference type="Gene3D" id="6.10.250.2380">
    <property type="match status" value="1"/>
</dbReference>
<reference evidence="1" key="1">
    <citation type="submission" date="2021-10" db="EMBL/GenBank/DDBJ databases">
        <authorList>
            <person name="Mesa V."/>
        </authorList>
    </citation>
    <scope>NUCLEOTIDE SEQUENCE</scope>
    <source>
        <strain evidence="1">CC3_PB</strain>
    </source>
</reference>
<protein>
    <submittedName>
        <fullName evidence="1">Uncharacterized protein</fullName>
    </submittedName>
</protein>
<dbReference type="Proteomes" id="UP000789738">
    <property type="component" value="Unassembled WGS sequence"/>
</dbReference>
<dbReference type="EMBL" id="CAKJVE010000004">
    <property type="protein sequence ID" value="CAG9703056.1"/>
    <property type="molecule type" value="Genomic_DNA"/>
</dbReference>
<sequence length="118" mass="14099">MSAPWPEMWLKESTEAFNISSLDELNRSKWAEVLINSIKVEVEGYIKMYDKAIDIINHTDGLEGYLDNFIDEKEYLERIYKLENNNLEEIYTLLTDIKFQRLKTIKKIRYLMKMLKGL</sequence>
<comment type="caution">
    <text evidence="1">The sequence shown here is derived from an EMBL/GenBank/DDBJ whole genome shotgun (WGS) entry which is preliminary data.</text>
</comment>
<evidence type="ECO:0000313" key="1">
    <source>
        <dbReference type="EMBL" id="CAG9703056.1"/>
    </source>
</evidence>
<gene>
    <name evidence="1" type="ORF">CNEO_40318</name>
</gene>
<proteinExistence type="predicted"/>
<name>A0AA86JXC4_9CLOT</name>
<organism evidence="1 2">
    <name type="scientific">Clostridium neonatale</name>
    <dbReference type="NCBI Taxonomy" id="137838"/>
    <lineage>
        <taxon>Bacteria</taxon>
        <taxon>Bacillati</taxon>
        <taxon>Bacillota</taxon>
        <taxon>Clostridia</taxon>
        <taxon>Eubacteriales</taxon>
        <taxon>Clostridiaceae</taxon>
        <taxon>Clostridium</taxon>
    </lineage>
</organism>
<dbReference type="RefSeq" id="WP_342350232.1">
    <property type="nucleotide sequence ID" value="NZ_CAKJVE010000004.1"/>
</dbReference>